<dbReference type="KEGG" id="fad:CDH04_05440"/>
<accession>A0A2Z4XZM7</accession>
<gene>
    <name evidence="1" type="ORF">CDH04_05440</name>
    <name evidence="2" type="ORF">FZC43_05445</name>
</gene>
<evidence type="ECO:0000313" key="3">
    <source>
        <dbReference type="Proteomes" id="UP000251120"/>
    </source>
</evidence>
<proteinExistence type="predicted"/>
<dbReference type="OrthoDB" id="5342505at2"/>
<organism evidence="1 3">
    <name type="scientific">Francisella adeliensis</name>
    <dbReference type="NCBI Taxonomy" id="2007306"/>
    <lineage>
        <taxon>Bacteria</taxon>
        <taxon>Pseudomonadati</taxon>
        <taxon>Pseudomonadota</taxon>
        <taxon>Gammaproteobacteria</taxon>
        <taxon>Thiotrichales</taxon>
        <taxon>Francisellaceae</taxon>
        <taxon>Francisella</taxon>
    </lineage>
</organism>
<evidence type="ECO:0000313" key="2">
    <source>
        <dbReference type="EMBL" id="QIW12130.1"/>
    </source>
</evidence>
<dbReference type="Proteomes" id="UP000681131">
    <property type="component" value="Chromosome"/>
</dbReference>
<evidence type="ECO:0000313" key="1">
    <source>
        <dbReference type="EMBL" id="AXA33895.1"/>
    </source>
</evidence>
<reference evidence="2 4" key="2">
    <citation type="submission" date="2019-08" db="EMBL/GenBank/DDBJ databases">
        <title>Complete genome sequences of Francisella adeliensis (FSC1325 and FSC1326).</title>
        <authorList>
            <person name="Ohrman C."/>
            <person name="Uneklint I."/>
            <person name="Vallesi A."/>
            <person name="Karlsson L."/>
            <person name="Sjodin A."/>
        </authorList>
    </citation>
    <scope>NUCLEOTIDE SEQUENCE [LARGE SCALE GENOMIC DNA]</scope>
    <source>
        <strain evidence="2 4">FSC1325</strain>
    </source>
</reference>
<evidence type="ECO:0000313" key="4">
    <source>
        <dbReference type="Proteomes" id="UP000681131"/>
    </source>
</evidence>
<reference evidence="1 3" key="1">
    <citation type="submission" date="2017-06" db="EMBL/GenBank/DDBJ databases">
        <title>Complete genome of Francisella adeliensis.</title>
        <authorList>
            <person name="Vallesi A."/>
            <person name="Sjodin A."/>
        </authorList>
    </citation>
    <scope>NUCLEOTIDE SEQUENCE [LARGE SCALE GENOMIC DNA]</scope>
    <source>
        <strain evidence="1 3">FDC440</strain>
    </source>
</reference>
<sequence>MNLEFEGKSESSDKIVLSDIYKKGKNIAIWKRSFSKELLTSIDNFISNNKKDSTLPIIVKPNDVYDTLINELPDFALKSYLIEDISTIVDMFCYLFDLEQAGLRLATINKAMCPRFHVDRVPCRLISCYSGSTTEWLKSIDVNRSILGISDTPFKDKSTEIQKLDTGDVALLKGETWEDNEGNGLVHRSPNILDSKTRLLLTLDFA</sequence>
<keyword evidence="4" id="KW-1185">Reference proteome</keyword>
<dbReference type="EMBL" id="CP021781">
    <property type="protein sequence ID" value="AXA33895.1"/>
    <property type="molecule type" value="Genomic_DNA"/>
</dbReference>
<dbReference type="InterPro" id="IPR014955">
    <property type="entry name" value="DUF1826"/>
</dbReference>
<name>A0A2Z4XZM7_9GAMM</name>
<dbReference type="EMBL" id="CP043424">
    <property type="protein sequence ID" value="QIW12130.1"/>
    <property type="molecule type" value="Genomic_DNA"/>
</dbReference>
<dbReference type="Pfam" id="PF08856">
    <property type="entry name" value="DUF1826"/>
    <property type="match status" value="1"/>
</dbReference>
<dbReference type="AlphaFoldDB" id="A0A2Z4XZM7"/>
<protein>
    <submittedName>
        <fullName evidence="2">DUF1826 domain-containing protein</fullName>
    </submittedName>
</protein>
<dbReference type="Proteomes" id="UP000251120">
    <property type="component" value="Chromosome"/>
</dbReference>
<dbReference type="RefSeq" id="WP_112870069.1">
    <property type="nucleotide sequence ID" value="NZ_CP021781.1"/>
</dbReference>